<name>A0ABS4K4L5_9CLOT</name>
<evidence type="ECO:0000313" key="4">
    <source>
        <dbReference type="EMBL" id="MBP2022723.1"/>
    </source>
</evidence>
<dbReference type="Gene3D" id="3.30.1380.10">
    <property type="match status" value="1"/>
</dbReference>
<evidence type="ECO:0000256" key="2">
    <source>
        <dbReference type="SAM" id="Phobius"/>
    </source>
</evidence>
<dbReference type="EC" id="3.4.16.4" evidence="4"/>
<accession>A0ABS4K4L5</accession>
<dbReference type="CDD" id="cd14852">
    <property type="entry name" value="LD-carboxypeptidase"/>
    <property type="match status" value="1"/>
</dbReference>
<dbReference type="GO" id="GO:0009002">
    <property type="term" value="F:serine-type D-Ala-D-Ala carboxypeptidase activity"/>
    <property type="evidence" value="ECO:0007669"/>
    <property type="project" value="UniProtKB-EC"/>
</dbReference>
<keyword evidence="2" id="KW-0812">Transmembrane</keyword>
<keyword evidence="4" id="KW-0645">Protease</keyword>
<dbReference type="InterPro" id="IPR058193">
    <property type="entry name" value="VanY/YodJ_core_dom"/>
</dbReference>
<dbReference type="RefSeq" id="WP_021282674.1">
    <property type="nucleotide sequence ID" value="NZ_JAGGLL010000019.1"/>
</dbReference>
<proteinExistence type="predicted"/>
<dbReference type="Pfam" id="PF02557">
    <property type="entry name" value="VanY"/>
    <property type="match status" value="1"/>
</dbReference>
<sequence length="279" mass="31779">MRDERYTWQQQIFSKDKGIKRPTNFIMLLMLCTVILLGAMATIKISKGQNTVLPYLNQYFDLKKSNTSADIEARKNTSAHSDALPKDSTNESNEEWKLLLVNRNNPVPAGYTVNLVSLSNGHAIDERVYPDLQHMMNDARAAGLSPYICASYRTQEDQIKLFDIDVNKYKAEGHSEEEARAKAANWVAVPGTSEHQLGLAVDIVSSKNQNLDKNQETTPEQIWLMENSYKYGFILRYPSNKSEITGIGYEPWHYRYVGKEAAEEITKRGVCLEEYLGRD</sequence>
<evidence type="ECO:0000259" key="3">
    <source>
        <dbReference type="Pfam" id="PF02557"/>
    </source>
</evidence>
<protein>
    <submittedName>
        <fullName evidence="4">D-alanyl-D-alanine carboxypeptidase</fullName>
        <ecNumber evidence="4">3.4.16.4</ecNumber>
    </submittedName>
</protein>
<keyword evidence="5" id="KW-1185">Reference proteome</keyword>
<dbReference type="PANTHER" id="PTHR34385">
    <property type="entry name" value="D-ALANYL-D-ALANINE CARBOXYPEPTIDASE"/>
    <property type="match status" value="1"/>
</dbReference>
<keyword evidence="2" id="KW-1133">Transmembrane helix</keyword>
<dbReference type="InterPro" id="IPR003709">
    <property type="entry name" value="VanY-like_core_dom"/>
</dbReference>
<gene>
    <name evidence="4" type="ORF">J2Z44_002546</name>
</gene>
<comment type="caution">
    <text evidence="4">The sequence shown here is derived from an EMBL/GenBank/DDBJ whole genome shotgun (WGS) entry which is preliminary data.</text>
</comment>
<keyword evidence="4" id="KW-0378">Hydrolase</keyword>
<reference evidence="4 5" key="1">
    <citation type="submission" date="2021-03" db="EMBL/GenBank/DDBJ databases">
        <title>Genomic Encyclopedia of Type Strains, Phase IV (KMG-IV): sequencing the most valuable type-strain genomes for metagenomic binning, comparative biology and taxonomic classification.</title>
        <authorList>
            <person name="Goeker M."/>
        </authorList>
    </citation>
    <scope>NUCLEOTIDE SEQUENCE [LARGE SCALE GENOMIC DNA]</scope>
    <source>
        <strain evidence="4 5">DSM 28650</strain>
    </source>
</reference>
<dbReference type="Proteomes" id="UP001519308">
    <property type="component" value="Unassembled WGS sequence"/>
</dbReference>
<feature type="domain" description="D-alanyl-D-alanine carboxypeptidase-like core" evidence="3">
    <location>
        <begin position="122"/>
        <end position="259"/>
    </location>
</feature>
<dbReference type="PANTHER" id="PTHR34385:SF1">
    <property type="entry name" value="PEPTIDOGLYCAN L-ALANYL-D-GLUTAMATE ENDOPEPTIDASE CWLK"/>
    <property type="match status" value="1"/>
</dbReference>
<evidence type="ECO:0000313" key="5">
    <source>
        <dbReference type="Proteomes" id="UP001519308"/>
    </source>
</evidence>
<keyword evidence="2" id="KW-0472">Membrane</keyword>
<feature type="transmembrane region" description="Helical" evidence="2">
    <location>
        <begin position="25"/>
        <end position="43"/>
    </location>
</feature>
<dbReference type="InterPro" id="IPR052179">
    <property type="entry name" value="DD-CPase-like"/>
</dbReference>
<dbReference type="InterPro" id="IPR009045">
    <property type="entry name" value="Zn_M74/Hedgehog-like"/>
</dbReference>
<keyword evidence="4" id="KW-0121">Carboxypeptidase</keyword>
<dbReference type="EMBL" id="JAGGLL010000019">
    <property type="protein sequence ID" value="MBP2022723.1"/>
    <property type="molecule type" value="Genomic_DNA"/>
</dbReference>
<organism evidence="4 5">
    <name type="scientific">Clostridium punense</name>
    <dbReference type="NCBI Taxonomy" id="1054297"/>
    <lineage>
        <taxon>Bacteria</taxon>
        <taxon>Bacillati</taxon>
        <taxon>Bacillota</taxon>
        <taxon>Clostridia</taxon>
        <taxon>Eubacteriales</taxon>
        <taxon>Clostridiaceae</taxon>
        <taxon>Clostridium</taxon>
    </lineage>
</organism>
<feature type="region of interest" description="Disordered" evidence="1">
    <location>
        <begin position="71"/>
        <end position="90"/>
    </location>
</feature>
<evidence type="ECO:0000256" key="1">
    <source>
        <dbReference type="SAM" id="MobiDB-lite"/>
    </source>
</evidence>
<dbReference type="SUPFAM" id="SSF55166">
    <property type="entry name" value="Hedgehog/DD-peptidase"/>
    <property type="match status" value="1"/>
</dbReference>